<name>M2YBF9_9MICC</name>
<sequence length="38" mass="4073">MLGASPSRFARVRSAASVSSPKSVSSFARPPRRRFAPP</sequence>
<keyword evidence="3" id="KW-1185">Reference proteome</keyword>
<protein>
    <submittedName>
        <fullName evidence="2">Uncharacterized protein</fullName>
    </submittedName>
</protein>
<comment type="caution">
    <text evidence="2">The sequence shown here is derived from an EMBL/GenBank/DDBJ whole genome shotgun (WGS) entry which is preliminary data.</text>
</comment>
<proteinExistence type="predicted"/>
<organism evidence="2 3">
    <name type="scientific">Kocuria palustris PEL</name>
    <dbReference type="NCBI Taxonomy" id="1236550"/>
    <lineage>
        <taxon>Bacteria</taxon>
        <taxon>Bacillati</taxon>
        <taxon>Actinomycetota</taxon>
        <taxon>Actinomycetes</taxon>
        <taxon>Micrococcales</taxon>
        <taxon>Micrococcaceae</taxon>
        <taxon>Kocuria</taxon>
    </lineage>
</organism>
<dbReference type="EMBL" id="ANHZ02000020">
    <property type="protein sequence ID" value="EME35820.1"/>
    <property type="molecule type" value="Genomic_DNA"/>
</dbReference>
<accession>M2YBF9</accession>
<feature type="region of interest" description="Disordered" evidence="1">
    <location>
        <begin position="1"/>
        <end position="38"/>
    </location>
</feature>
<evidence type="ECO:0000313" key="3">
    <source>
        <dbReference type="Proteomes" id="UP000009877"/>
    </source>
</evidence>
<gene>
    <name evidence="2" type="ORF">C884_01220</name>
</gene>
<reference evidence="2 3" key="1">
    <citation type="journal article" date="2014" name="Genome Announc.">
        <title>Draft Genome Sequence of Kocuria palustris PEL.</title>
        <authorList>
            <person name="Sharma G."/>
            <person name="Khatri I."/>
            <person name="Subramanian S."/>
        </authorList>
    </citation>
    <scope>NUCLEOTIDE SEQUENCE [LARGE SCALE GENOMIC DNA]</scope>
    <source>
        <strain evidence="2 3">PEL</strain>
    </source>
</reference>
<feature type="compositionally biased region" description="Low complexity" evidence="1">
    <location>
        <begin position="1"/>
        <end position="29"/>
    </location>
</feature>
<evidence type="ECO:0000256" key="1">
    <source>
        <dbReference type="SAM" id="MobiDB-lite"/>
    </source>
</evidence>
<evidence type="ECO:0000313" key="2">
    <source>
        <dbReference type="EMBL" id="EME35820.1"/>
    </source>
</evidence>
<dbReference type="Proteomes" id="UP000009877">
    <property type="component" value="Unassembled WGS sequence"/>
</dbReference>
<dbReference type="AlphaFoldDB" id="M2YBF9"/>